<proteinExistence type="predicted"/>
<gene>
    <name evidence="1" type="ORF">BRAFLDRAFT_99251</name>
</gene>
<protein>
    <submittedName>
        <fullName evidence="1">Uncharacterized protein</fullName>
    </submittedName>
</protein>
<name>C3ZPF8_BRAFL</name>
<dbReference type="InterPro" id="IPR016186">
    <property type="entry name" value="C-type_lectin-like/link_sf"/>
</dbReference>
<accession>C3ZPF8</accession>
<dbReference type="AlphaFoldDB" id="C3ZPF8"/>
<dbReference type="EMBL" id="GG666656">
    <property type="protein sequence ID" value="EEN45655.1"/>
    <property type="molecule type" value="Genomic_DNA"/>
</dbReference>
<reference evidence="1" key="1">
    <citation type="journal article" date="2008" name="Nature">
        <title>The amphioxus genome and the evolution of the chordate karyotype.</title>
        <authorList>
            <consortium name="US DOE Joint Genome Institute (JGI-PGF)"/>
            <person name="Putnam N.H."/>
            <person name="Butts T."/>
            <person name="Ferrier D.E.K."/>
            <person name="Furlong R.F."/>
            <person name="Hellsten U."/>
            <person name="Kawashima T."/>
            <person name="Robinson-Rechavi M."/>
            <person name="Shoguchi E."/>
            <person name="Terry A."/>
            <person name="Yu J.-K."/>
            <person name="Benito-Gutierrez E.L."/>
            <person name="Dubchak I."/>
            <person name="Garcia-Fernandez J."/>
            <person name="Gibson-Brown J.J."/>
            <person name="Grigoriev I.V."/>
            <person name="Horton A.C."/>
            <person name="de Jong P.J."/>
            <person name="Jurka J."/>
            <person name="Kapitonov V.V."/>
            <person name="Kohara Y."/>
            <person name="Kuroki Y."/>
            <person name="Lindquist E."/>
            <person name="Lucas S."/>
            <person name="Osoegawa K."/>
            <person name="Pennacchio L.A."/>
            <person name="Salamov A.A."/>
            <person name="Satou Y."/>
            <person name="Sauka-Spengler T."/>
            <person name="Schmutz J."/>
            <person name="Shin-I T."/>
            <person name="Toyoda A."/>
            <person name="Bronner-Fraser M."/>
            <person name="Fujiyama A."/>
            <person name="Holland L.Z."/>
            <person name="Holland P.W.H."/>
            <person name="Satoh N."/>
            <person name="Rokhsar D.S."/>
        </authorList>
    </citation>
    <scope>NUCLEOTIDE SEQUENCE [LARGE SCALE GENOMIC DNA]</scope>
    <source>
        <strain evidence="1">S238N-H82</strain>
        <tissue evidence="1">Testes</tissue>
    </source>
</reference>
<dbReference type="Gene3D" id="3.10.100.10">
    <property type="entry name" value="Mannose-Binding Protein A, subunit A"/>
    <property type="match status" value="1"/>
</dbReference>
<evidence type="ECO:0000313" key="1">
    <source>
        <dbReference type="EMBL" id="EEN45655.1"/>
    </source>
</evidence>
<sequence length="367" mass="40967">MYLFVACICPDGFEAIDGTCYYFSNDKKEIDEAKWDCEYLGGSLATFDDCETLGEVTSSAEPCPYWINPQTSADCVEEYPPDYYYKYICQIPKETECELYCNGKCWKEGMLGCSGPAGRRAPSDSQCTCPEGEFCCVPPDEPSCAMNCSGKCLQPDPDMDNEGCSGKWEDADTCPCPYGTRCCCKKEIPCEVDCTGTCRDPTELFQCFGDFEWAPEGDDCACPTEGDRCCVPKKTNNCGSDCHGECRYSEEGCDGNWMPPEQCYCDDGRECCCKEAFDYEAMYEALMYYRSDPNAGEVKFDEVKEQFEKLSYQDGENLSGMTGDLTDTIKAMNDVWVLQYTDSETGYELAILLQDFDPATGTCASMQ</sequence>
<dbReference type="InParanoid" id="C3ZPF8"/>
<dbReference type="SUPFAM" id="SSF56436">
    <property type="entry name" value="C-type lectin-like"/>
    <property type="match status" value="1"/>
</dbReference>
<organism>
    <name type="scientific">Branchiostoma floridae</name>
    <name type="common">Florida lancelet</name>
    <name type="synonym">Amphioxus</name>
    <dbReference type="NCBI Taxonomy" id="7739"/>
    <lineage>
        <taxon>Eukaryota</taxon>
        <taxon>Metazoa</taxon>
        <taxon>Chordata</taxon>
        <taxon>Cephalochordata</taxon>
        <taxon>Leptocardii</taxon>
        <taxon>Amphioxiformes</taxon>
        <taxon>Branchiostomatidae</taxon>
        <taxon>Branchiostoma</taxon>
    </lineage>
</organism>
<dbReference type="InterPro" id="IPR016187">
    <property type="entry name" value="CTDL_fold"/>
</dbReference>